<dbReference type="PROSITE" id="PS01068">
    <property type="entry name" value="OMPA_1"/>
    <property type="match status" value="1"/>
</dbReference>
<evidence type="ECO:0000256" key="5">
    <source>
        <dbReference type="SAM" id="Coils"/>
    </source>
</evidence>
<dbReference type="PROSITE" id="PS51123">
    <property type="entry name" value="OMPA_2"/>
    <property type="match status" value="1"/>
</dbReference>
<dbReference type="PRINTS" id="PR01021">
    <property type="entry name" value="OMPADOMAIN"/>
</dbReference>
<dbReference type="InterPro" id="IPR006690">
    <property type="entry name" value="OMPA-like_CS"/>
</dbReference>
<dbReference type="PROSITE" id="PS51257">
    <property type="entry name" value="PROKAR_LIPOPROTEIN"/>
    <property type="match status" value="1"/>
</dbReference>
<dbReference type="PANTHER" id="PTHR30329:SF21">
    <property type="entry name" value="LIPOPROTEIN YIAD-RELATED"/>
    <property type="match status" value="1"/>
</dbReference>
<dbReference type="OrthoDB" id="9805566at2"/>
<dbReference type="STRING" id="1842532.A7E78_10420"/>
<dbReference type="InterPro" id="IPR036737">
    <property type="entry name" value="OmpA-like_sf"/>
</dbReference>
<dbReference type="Proteomes" id="UP000182517">
    <property type="component" value="Chromosome"/>
</dbReference>
<dbReference type="InterPro" id="IPR006665">
    <property type="entry name" value="OmpA-like"/>
</dbReference>
<feature type="coiled-coil region" evidence="5">
    <location>
        <begin position="297"/>
        <end position="331"/>
    </location>
</feature>
<keyword evidence="2 4" id="KW-0472">Membrane</keyword>
<keyword evidence="3" id="KW-0998">Cell outer membrane</keyword>
<dbReference type="RefSeq" id="WP_072284203.1">
    <property type="nucleotide sequence ID" value="NZ_CP015519.1"/>
</dbReference>
<dbReference type="EMBL" id="CP015519">
    <property type="protein sequence ID" value="APG28223.1"/>
    <property type="molecule type" value="Genomic_DNA"/>
</dbReference>
<dbReference type="Gene3D" id="3.30.1330.60">
    <property type="entry name" value="OmpA-like domain"/>
    <property type="match status" value="1"/>
</dbReference>
<evidence type="ECO:0000256" key="4">
    <source>
        <dbReference type="PROSITE-ProRule" id="PRU00473"/>
    </source>
</evidence>
<keyword evidence="8" id="KW-1185">Reference proteome</keyword>
<dbReference type="Pfam" id="PF00691">
    <property type="entry name" value="OmpA"/>
    <property type="match status" value="1"/>
</dbReference>
<sequence length="488" mass="54358">MHPSNRPNIPWIALLLVLLLSACGGRPPALSTALEDKDPVEQLVSLESDLDTARQESLDVLSPRNFAKAERLYLEAQGMLERETDLSEILLKITAGRVELQRSEQTAQIARTVLADVIKVRQLALAAGAADLGSEYTATEERFLSLTRAIEDNDLDSAQKDKAKVFDAYDQLELRAIKERNLGEAHRLLDQATANRASRQVPLSLAEAQEKLAEADAFVTDRRYQREEIRQKAAEALFYTRRLEQIMLHSQNLENRPSEQTALYIEGLLHQTAEQLNLPDQRDQVFEGQLEGILTSIASNQQQRQDQQDEIAALEATIDQLRVQIASLEGSTREERAARQQLDEERRFQKLFNQVQNVFAPGDAEVYKQGDRLIIRLKAMSFAVGQAVIEAQNYPLLSKVQRAIGLFGQPRAIIEGHTDSTGSAAANLALSQKRAEAVQAYLIANDTLPAEKIEAKGYGSERPLASDQSAEGRAINRRIDIVLIPAQP</sequence>
<evidence type="ECO:0000313" key="7">
    <source>
        <dbReference type="EMBL" id="APG28223.1"/>
    </source>
</evidence>
<dbReference type="AlphaFoldDB" id="A0A1L3GQN3"/>
<feature type="domain" description="OmpA-like" evidence="6">
    <location>
        <begin position="369"/>
        <end position="487"/>
    </location>
</feature>
<comment type="subcellular location">
    <subcellularLocation>
        <location evidence="1">Cell outer membrane</location>
    </subcellularLocation>
</comment>
<evidence type="ECO:0000313" key="8">
    <source>
        <dbReference type="Proteomes" id="UP000182517"/>
    </source>
</evidence>
<evidence type="ECO:0000256" key="3">
    <source>
        <dbReference type="ARBA" id="ARBA00023237"/>
    </source>
</evidence>
<dbReference type="KEGG" id="pef:A7E78_10420"/>
<keyword evidence="5" id="KW-0175">Coiled coil</keyword>
<proteinExistence type="predicted"/>
<protein>
    <recommendedName>
        <fullName evidence="6">OmpA-like domain-containing protein</fullName>
    </recommendedName>
</protein>
<reference evidence="7 8" key="1">
    <citation type="journal article" date="2017" name="Genome Announc.">
        <title>Complete Genome Sequences of Two Acetylene-Fermenting Pelobacter acetylenicus Strains.</title>
        <authorList>
            <person name="Sutton J.M."/>
            <person name="Baesman S.M."/>
            <person name="Fierst J.L."/>
            <person name="Poret-Peterson A.T."/>
            <person name="Oremland R.S."/>
            <person name="Dunlap D.S."/>
            <person name="Akob D.M."/>
        </authorList>
    </citation>
    <scope>NUCLEOTIDE SEQUENCE [LARGE SCALE GENOMIC DNA]</scope>
    <source>
        <strain evidence="7 8">SFB93</strain>
    </source>
</reference>
<dbReference type="InterPro" id="IPR006664">
    <property type="entry name" value="OMP_bac"/>
</dbReference>
<evidence type="ECO:0000259" key="6">
    <source>
        <dbReference type="PROSITE" id="PS51123"/>
    </source>
</evidence>
<organism evidence="7 8">
    <name type="scientific">Syntrophotalea acetylenivorans</name>
    <dbReference type="NCBI Taxonomy" id="1842532"/>
    <lineage>
        <taxon>Bacteria</taxon>
        <taxon>Pseudomonadati</taxon>
        <taxon>Thermodesulfobacteriota</taxon>
        <taxon>Desulfuromonadia</taxon>
        <taxon>Desulfuromonadales</taxon>
        <taxon>Syntrophotaleaceae</taxon>
        <taxon>Syntrophotalea</taxon>
    </lineage>
</organism>
<dbReference type="PANTHER" id="PTHR30329">
    <property type="entry name" value="STATOR ELEMENT OF FLAGELLAR MOTOR COMPLEX"/>
    <property type="match status" value="1"/>
</dbReference>
<evidence type="ECO:0000256" key="2">
    <source>
        <dbReference type="ARBA" id="ARBA00023136"/>
    </source>
</evidence>
<dbReference type="GO" id="GO:0009279">
    <property type="term" value="C:cell outer membrane"/>
    <property type="evidence" value="ECO:0007669"/>
    <property type="project" value="UniProtKB-SubCell"/>
</dbReference>
<dbReference type="CDD" id="cd07185">
    <property type="entry name" value="OmpA_C-like"/>
    <property type="match status" value="1"/>
</dbReference>
<dbReference type="SUPFAM" id="SSF103088">
    <property type="entry name" value="OmpA-like"/>
    <property type="match status" value="1"/>
</dbReference>
<evidence type="ECO:0000256" key="1">
    <source>
        <dbReference type="ARBA" id="ARBA00004442"/>
    </source>
</evidence>
<dbReference type="InterPro" id="IPR050330">
    <property type="entry name" value="Bact_OuterMem_StrucFunc"/>
</dbReference>
<accession>A0A1L3GQN3</accession>
<gene>
    <name evidence="7" type="ORF">A7E78_10420</name>
</gene>
<name>A0A1L3GQN3_9BACT</name>